<dbReference type="EMBL" id="JABFOR010000020">
    <property type="protein sequence ID" value="NOJ72028.1"/>
    <property type="molecule type" value="Genomic_DNA"/>
</dbReference>
<evidence type="ECO:0000256" key="4">
    <source>
        <dbReference type="ARBA" id="ARBA00022692"/>
    </source>
</evidence>
<evidence type="ECO:0000313" key="9">
    <source>
        <dbReference type="EMBL" id="NOJ72028.1"/>
    </source>
</evidence>
<dbReference type="InterPro" id="IPR051393">
    <property type="entry name" value="ABC_transporter_permease"/>
</dbReference>
<comment type="similarity">
    <text evidence="7">Belongs to the binding-protein-dependent transport system permease family.</text>
</comment>
<evidence type="ECO:0000256" key="2">
    <source>
        <dbReference type="ARBA" id="ARBA00022448"/>
    </source>
</evidence>
<dbReference type="PROSITE" id="PS50928">
    <property type="entry name" value="ABC_TM1"/>
    <property type="match status" value="1"/>
</dbReference>
<reference evidence="9 10" key="1">
    <citation type="submission" date="2020-05" db="EMBL/GenBank/DDBJ databases">
        <title>Whole genome sequencing and identification of novel metabolites from Paenibacillus alvei strain JR949.</title>
        <authorList>
            <person name="Rajendhran J."/>
            <person name="Sree Pranav P."/>
            <person name="Mahalakshmi B."/>
            <person name="Karthikeyan R."/>
        </authorList>
    </citation>
    <scope>NUCLEOTIDE SEQUENCE [LARGE SCALE GENOMIC DNA]</scope>
    <source>
        <strain evidence="9 10">JR949</strain>
    </source>
</reference>
<name>A0AAP7A349_PAEAL</name>
<evidence type="ECO:0000256" key="5">
    <source>
        <dbReference type="ARBA" id="ARBA00022989"/>
    </source>
</evidence>
<evidence type="ECO:0000256" key="7">
    <source>
        <dbReference type="RuleBase" id="RU363032"/>
    </source>
</evidence>
<keyword evidence="6 7" id="KW-0472">Membrane</keyword>
<comment type="subcellular location">
    <subcellularLocation>
        <location evidence="1 7">Cell membrane</location>
        <topology evidence="1 7">Multi-pass membrane protein</topology>
    </subcellularLocation>
</comment>
<dbReference type="GO" id="GO:0055085">
    <property type="term" value="P:transmembrane transport"/>
    <property type="evidence" value="ECO:0007669"/>
    <property type="project" value="InterPro"/>
</dbReference>
<organism evidence="9 10">
    <name type="scientific">Paenibacillus alvei</name>
    <name type="common">Bacillus alvei</name>
    <dbReference type="NCBI Taxonomy" id="44250"/>
    <lineage>
        <taxon>Bacteria</taxon>
        <taxon>Bacillati</taxon>
        <taxon>Bacillota</taxon>
        <taxon>Bacilli</taxon>
        <taxon>Bacillales</taxon>
        <taxon>Paenibacillaceae</taxon>
        <taxon>Paenibacillus</taxon>
    </lineage>
</organism>
<feature type="domain" description="ABC transmembrane type-1" evidence="8">
    <location>
        <begin position="85"/>
        <end position="305"/>
    </location>
</feature>
<dbReference type="AlphaFoldDB" id="A0AAP7A349"/>
<comment type="caution">
    <text evidence="9">The sequence shown here is derived from an EMBL/GenBank/DDBJ whole genome shotgun (WGS) entry which is preliminary data.</text>
</comment>
<feature type="transmembrane region" description="Helical" evidence="7">
    <location>
        <begin position="89"/>
        <end position="110"/>
    </location>
</feature>
<dbReference type="PANTHER" id="PTHR30193">
    <property type="entry name" value="ABC TRANSPORTER PERMEASE PROTEIN"/>
    <property type="match status" value="1"/>
</dbReference>
<feature type="transmembrane region" description="Helical" evidence="7">
    <location>
        <begin position="175"/>
        <end position="194"/>
    </location>
</feature>
<dbReference type="CDD" id="cd06261">
    <property type="entry name" value="TM_PBP2"/>
    <property type="match status" value="1"/>
</dbReference>
<feature type="transmembrane region" description="Helical" evidence="7">
    <location>
        <begin position="122"/>
        <end position="142"/>
    </location>
</feature>
<feature type="transmembrane region" description="Helical" evidence="7">
    <location>
        <begin position="24"/>
        <end position="48"/>
    </location>
</feature>
<dbReference type="GO" id="GO:0005886">
    <property type="term" value="C:plasma membrane"/>
    <property type="evidence" value="ECO:0007669"/>
    <property type="project" value="UniProtKB-SubCell"/>
</dbReference>
<feature type="transmembrane region" description="Helical" evidence="7">
    <location>
        <begin position="284"/>
        <end position="306"/>
    </location>
</feature>
<evidence type="ECO:0000259" key="8">
    <source>
        <dbReference type="PROSITE" id="PS50928"/>
    </source>
</evidence>
<proteinExistence type="inferred from homology"/>
<dbReference type="RefSeq" id="WP_171417508.1">
    <property type="nucleotide sequence ID" value="NZ_JABFOR010000020.1"/>
</dbReference>
<dbReference type="Proteomes" id="UP000552038">
    <property type="component" value="Unassembled WGS sequence"/>
</dbReference>
<dbReference type="InterPro" id="IPR000515">
    <property type="entry name" value="MetI-like"/>
</dbReference>
<dbReference type="SUPFAM" id="SSF161098">
    <property type="entry name" value="MetI-like"/>
    <property type="match status" value="1"/>
</dbReference>
<keyword evidence="2 7" id="KW-0813">Transport</keyword>
<evidence type="ECO:0000256" key="1">
    <source>
        <dbReference type="ARBA" id="ARBA00004651"/>
    </source>
</evidence>
<dbReference type="Gene3D" id="1.10.3720.10">
    <property type="entry name" value="MetI-like"/>
    <property type="match status" value="1"/>
</dbReference>
<keyword evidence="3" id="KW-1003">Cell membrane</keyword>
<keyword evidence="5 7" id="KW-1133">Transmembrane helix</keyword>
<evidence type="ECO:0000313" key="10">
    <source>
        <dbReference type="Proteomes" id="UP000552038"/>
    </source>
</evidence>
<dbReference type="PANTHER" id="PTHR30193:SF1">
    <property type="entry name" value="ABC TRANSPORTER PERMEASE PROTEIN YESP-RELATED"/>
    <property type="match status" value="1"/>
</dbReference>
<dbReference type="InterPro" id="IPR035906">
    <property type="entry name" value="MetI-like_sf"/>
</dbReference>
<evidence type="ECO:0000256" key="6">
    <source>
        <dbReference type="ARBA" id="ARBA00023136"/>
    </source>
</evidence>
<gene>
    <name evidence="9" type="ORF">HMI46_15870</name>
</gene>
<accession>A0AAP7A349</accession>
<sequence>MMNISPVVVPQQKKTGWTKKERHVFFLGLAFASPWIIGFLAFTVYPFFGSLYFSLTEYDLFRSPQWVGLRNYEHIFADESFYRSLGNTLFMTFISVPITLIVSLMIALLLNTKVKGINYYRTIFYLPSVIPIVASALLWTWMLNPDFGLMNTILRSLGLPDPAWLLDPQYTKPSLIFMSLWGTGAGALIFLAALQGVPKQYYEAAQVDGANWWHRFWNITIPGLSPIILFQLIMGLIGSFQIFTESYILAGGKVDGGKSLGGPDQSLLFYAVNLYQEAFVYLKMGYASALAWILFIIVLLITFVLLKTSARWVYYGGD</sequence>
<dbReference type="Pfam" id="PF00528">
    <property type="entry name" value="BPD_transp_1"/>
    <property type="match status" value="1"/>
</dbReference>
<evidence type="ECO:0000256" key="3">
    <source>
        <dbReference type="ARBA" id="ARBA00022475"/>
    </source>
</evidence>
<feature type="transmembrane region" description="Helical" evidence="7">
    <location>
        <begin position="215"/>
        <end position="237"/>
    </location>
</feature>
<protein>
    <submittedName>
        <fullName evidence="9">Sugar ABC transporter permease</fullName>
    </submittedName>
</protein>
<keyword evidence="4 7" id="KW-0812">Transmembrane</keyword>